<dbReference type="RefSeq" id="WP_143026681.1">
    <property type="nucleotide sequence ID" value="NZ_FNEM01000023.1"/>
</dbReference>
<reference evidence="2" key="1">
    <citation type="submission" date="2016-10" db="EMBL/GenBank/DDBJ databases">
        <authorList>
            <person name="Varghese N."/>
            <person name="Submissions S."/>
        </authorList>
    </citation>
    <scope>NUCLEOTIDE SEQUENCE [LARGE SCALE GENOMIC DNA]</scope>
    <source>
        <strain evidence="2">DSM 23317</strain>
    </source>
</reference>
<dbReference type="OrthoDB" id="6638117at2"/>
<accession>A0A1G9AGT1</accession>
<sequence length="295" mass="33386">MIKFTLIENSLDSIKSGMDYLDFAEEKNCPVSYKKALLSLFQGAELILKEILVQIDPIIIFDKNSLFRNCASPLQPKIEKLYDCKSIDINGICQELKKYYPEQFKRSNLKVIQDLAKERNKIQHFAFEMTLESLKASLVKLYLMVIKPAMLLAGEKAASDTFVEGINRICFEEHAADVEEAFLNVDKRHEFVKGGCCHCGNHSLFIIYDGESYPVSCYCTTCDFEKQEIDISEFHECPECGANSVLYDEKLGGGMCLWHKCSDCVESVPTTMKPCAGCGGYLIEDKCINCTKEED</sequence>
<dbReference type="Proteomes" id="UP000199527">
    <property type="component" value="Unassembled WGS sequence"/>
</dbReference>
<evidence type="ECO:0000313" key="1">
    <source>
        <dbReference type="EMBL" id="SDK26443.1"/>
    </source>
</evidence>
<gene>
    <name evidence="1" type="ORF">SAMN04488540_12334</name>
</gene>
<keyword evidence="2" id="KW-1185">Reference proteome</keyword>
<protein>
    <submittedName>
        <fullName evidence="1">Uncharacterized protein</fullName>
    </submittedName>
</protein>
<name>A0A1G9AGT1_9GAMM</name>
<organism evidence="1 2">
    <name type="scientific">Ferrimonas sediminum</name>
    <dbReference type="NCBI Taxonomy" id="718193"/>
    <lineage>
        <taxon>Bacteria</taxon>
        <taxon>Pseudomonadati</taxon>
        <taxon>Pseudomonadota</taxon>
        <taxon>Gammaproteobacteria</taxon>
        <taxon>Alteromonadales</taxon>
        <taxon>Ferrimonadaceae</taxon>
        <taxon>Ferrimonas</taxon>
    </lineage>
</organism>
<dbReference type="AlphaFoldDB" id="A0A1G9AGT1"/>
<proteinExistence type="predicted"/>
<evidence type="ECO:0000313" key="2">
    <source>
        <dbReference type="Proteomes" id="UP000199527"/>
    </source>
</evidence>
<dbReference type="EMBL" id="FNEM01000023">
    <property type="protein sequence ID" value="SDK26443.1"/>
    <property type="molecule type" value="Genomic_DNA"/>
</dbReference>